<sequence length="347" mass="40477">MLKQEYEISSLLPSLFFTEEYDSNEELEQEEFLQEYNETLDNSSTNNIYSKKENNKTFEKEEIIKHLENTELISYVVIDFVEDSTKLRPLYNLFDTWQVNRDVIKEVDDNLSRLGNLNNQNIQVPCIGQYTCKALQVYLSLYKCAFDITKLQCICCLCYEDIGGHIYRHLGKGKKSNNIIAFPHLKIWIPRVLASLGRIPRLLAYKSLNGKIEFSKTSYSRQQYLKFVKTVPKEVIELTTETPLFGLNQDTNKTLFIFQQVICELLDFRKIDNKLVYKTDFNTETIKYIIFTKLDYGYLGPSPNVVILKPGANPNSDKEILYVAEMYKKDFALKSHFFLDIVAILAR</sequence>
<comment type="caution">
    <text evidence="1">The sequence shown here is derived from an EMBL/GenBank/DDBJ whole genome shotgun (WGS) entry which is preliminary data.</text>
</comment>
<dbReference type="AlphaFoldDB" id="A0A397GE95"/>
<dbReference type="Proteomes" id="UP000266861">
    <property type="component" value="Unassembled WGS sequence"/>
</dbReference>
<proteinExistence type="predicted"/>
<keyword evidence="2" id="KW-1185">Reference proteome</keyword>
<dbReference type="EMBL" id="PQFF01000451">
    <property type="protein sequence ID" value="RHZ49352.1"/>
    <property type="molecule type" value="Genomic_DNA"/>
</dbReference>
<gene>
    <name evidence="1" type="ORF">Glove_522g84</name>
</gene>
<name>A0A397GE95_9GLOM</name>
<evidence type="ECO:0000313" key="2">
    <source>
        <dbReference type="Proteomes" id="UP000266861"/>
    </source>
</evidence>
<dbReference type="OrthoDB" id="2414858at2759"/>
<reference evidence="1 2" key="1">
    <citation type="submission" date="2018-08" db="EMBL/GenBank/DDBJ databases">
        <title>Genome and evolution of the arbuscular mycorrhizal fungus Diversispora epigaea (formerly Glomus versiforme) and its bacterial endosymbionts.</title>
        <authorList>
            <person name="Sun X."/>
            <person name="Fei Z."/>
            <person name="Harrison M."/>
        </authorList>
    </citation>
    <scope>NUCLEOTIDE SEQUENCE [LARGE SCALE GENOMIC DNA]</scope>
    <source>
        <strain evidence="1 2">IT104</strain>
    </source>
</reference>
<evidence type="ECO:0000313" key="1">
    <source>
        <dbReference type="EMBL" id="RHZ49352.1"/>
    </source>
</evidence>
<organism evidence="1 2">
    <name type="scientific">Diversispora epigaea</name>
    <dbReference type="NCBI Taxonomy" id="1348612"/>
    <lineage>
        <taxon>Eukaryota</taxon>
        <taxon>Fungi</taxon>
        <taxon>Fungi incertae sedis</taxon>
        <taxon>Mucoromycota</taxon>
        <taxon>Glomeromycotina</taxon>
        <taxon>Glomeromycetes</taxon>
        <taxon>Diversisporales</taxon>
        <taxon>Diversisporaceae</taxon>
        <taxon>Diversispora</taxon>
    </lineage>
</organism>
<protein>
    <submittedName>
        <fullName evidence="1">Uncharacterized protein</fullName>
    </submittedName>
</protein>
<accession>A0A397GE95</accession>